<protein>
    <submittedName>
        <fullName evidence="1">Uncharacterized protein</fullName>
    </submittedName>
</protein>
<evidence type="ECO:0000313" key="1">
    <source>
        <dbReference type="EMBL" id="RDX93101.1"/>
    </source>
</evidence>
<comment type="caution">
    <text evidence="1">The sequence shown here is derived from an EMBL/GenBank/DDBJ whole genome shotgun (WGS) entry which is preliminary data.</text>
</comment>
<dbReference type="AlphaFoldDB" id="A0A371GRA6"/>
<name>A0A371GRA6_MUCPR</name>
<gene>
    <name evidence="1" type="ORF">CR513_24672</name>
</gene>
<accession>A0A371GRA6</accession>
<sequence>MYAAIFRQYMARCTRGKELPFLSGALRSGLSISPWPPTRTCLLLLWREGVPPKTVIFLPTGKPVCESRREGDSPKSGAGPLNPLLDLGGSLTLGRGSYDTAILCVPGGIHVNQGCDSCTGLGEYLEHLGHLFPQLANLTSELRASRPSRTREHLGLVEAENIPAQADVTEQEICGNEGISDYVGLDLDLTSLCINKARQATPSLTHFGGRKTQCLAITGAPLPSFHWRSSWKADSLENAEFPPFLFSALKHKTPLFTAFQSLRPSQPNSAASIRNRVSPTLLRPSLCLAETVSDSSLPRASNTHYFYNGGSTTSRGKNGIAVADSHRFVGYIDGCGMCGSVGHPPNDCPILQEPPPPFRPQPVQESSLEDLMKQLAMNNIQFQKNVFATQQPMQQPNSSPSLIQQNNMQFQQNIIATMQELTTQIGQLATTINQLQFEDFGQVPSQAILNPQENISDITVRCGMKLPQQQSLKVQYGFSRNPNLENSTTVSGFADSNSVAKSMLVVADSTKMVEINDCVPTVSNLADVVKIANSMIDVTDLTDMTLDEILDQVTRVEIADPACADVDITNPMCVDAKMADPRYVNADNAFADRVEDVDSLVDKSNNVNMTRVDIIKVADSGVNISTFADMSEMSDFVGNVSNFANVVDNSNNANITKVLDSGTEVSDSINNFLAHEPTLADLGNQSRIRNQAKFVFDPKCQIRKKAETDSTPQG</sequence>
<proteinExistence type="predicted"/>
<dbReference type="Proteomes" id="UP000257109">
    <property type="component" value="Unassembled WGS sequence"/>
</dbReference>
<organism evidence="1 2">
    <name type="scientific">Mucuna pruriens</name>
    <name type="common">Velvet bean</name>
    <name type="synonym">Dolichos pruriens</name>
    <dbReference type="NCBI Taxonomy" id="157652"/>
    <lineage>
        <taxon>Eukaryota</taxon>
        <taxon>Viridiplantae</taxon>
        <taxon>Streptophyta</taxon>
        <taxon>Embryophyta</taxon>
        <taxon>Tracheophyta</taxon>
        <taxon>Spermatophyta</taxon>
        <taxon>Magnoliopsida</taxon>
        <taxon>eudicotyledons</taxon>
        <taxon>Gunneridae</taxon>
        <taxon>Pentapetalae</taxon>
        <taxon>rosids</taxon>
        <taxon>fabids</taxon>
        <taxon>Fabales</taxon>
        <taxon>Fabaceae</taxon>
        <taxon>Papilionoideae</taxon>
        <taxon>50 kb inversion clade</taxon>
        <taxon>NPAAA clade</taxon>
        <taxon>indigoferoid/millettioid clade</taxon>
        <taxon>Phaseoleae</taxon>
        <taxon>Mucuna</taxon>
    </lineage>
</organism>
<keyword evidence="2" id="KW-1185">Reference proteome</keyword>
<reference evidence="1" key="1">
    <citation type="submission" date="2018-05" db="EMBL/GenBank/DDBJ databases">
        <title>Draft genome of Mucuna pruriens seed.</title>
        <authorList>
            <person name="Nnadi N.E."/>
            <person name="Vos R."/>
            <person name="Hasami M.H."/>
            <person name="Devisetty U.K."/>
            <person name="Aguiy J.C."/>
        </authorList>
    </citation>
    <scope>NUCLEOTIDE SEQUENCE [LARGE SCALE GENOMIC DNA]</scope>
    <source>
        <strain evidence="1">JCA_2017</strain>
    </source>
</reference>
<feature type="non-terminal residue" evidence="1">
    <location>
        <position position="1"/>
    </location>
</feature>
<dbReference type="EMBL" id="QJKJ01004699">
    <property type="protein sequence ID" value="RDX93101.1"/>
    <property type="molecule type" value="Genomic_DNA"/>
</dbReference>
<evidence type="ECO:0000313" key="2">
    <source>
        <dbReference type="Proteomes" id="UP000257109"/>
    </source>
</evidence>